<keyword evidence="2" id="KW-1185">Reference proteome</keyword>
<reference evidence="1 2" key="1">
    <citation type="journal article" date="2010" name="J. Bacteriol.">
        <title>Genome sequence of Lentisphaera araneosa HTCC2155T, the type species of the order Lentisphaerales in the phylum Lentisphaerae.</title>
        <authorList>
            <person name="Thrash J.C."/>
            <person name="Cho J.C."/>
            <person name="Vergin K.L."/>
            <person name="Morris R.M."/>
            <person name="Giovannoni S.J."/>
        </authorList>
    </citation>
    <scope>NUCLEOTIDE SEQUENCE [LARGE SCALE GENOMIC DNA]</scope>
    <source>
        <strain evidence="1 2">HTCC2155</strain>
    </source>
</reference>
<evidence type="ECO:0000313" key="2">
    <source>
        <dbReference type="Proteomes" id="UP000004947"/>
    </source>
</evidence>
<dbReference type="Proteomes" id="UP000004947">
    <property type="component" value="Unassembled WGS sequence"/>
</dbReference>
<evidence type="ECO:0000313" key="1">
    <source>
        <dbReference type="EMBL" id="EDM25478.1"/>
    </source>
</evidence>
<dbReference type="EMBL" id="ABCK01000029">
    <property type="protein sequence ID" value="EDM25478.1"/>
    <property type="molecule type" value="Genomic_DNA"/>
</dbReference>
<accession>A6DSD3</accession>
<dbReference type="RefSeq" id="WP_007280742.1">
    <property type="nucleotide sequence ID" value="NZ_ABCK01000029.1"/>
</dbReference>
<comment type="caution">
    <text evidence="1">The sequence shown here is derived from an EMBL/GenBank/DDBJ whole genome shotgun (WGS) entry which is preliminary data.</text>
</comment>
<protein>
    <submittedName>
        <fullName evidence="1">Uncharacterized protein</fullName>
    </submittedName>
</protein>
<sequence>MDDSSIGGEPLDLGDDLYFDDLVGVPKEIGGIQLSDDQREFMGSIHPNSPIYDFLNLGLPNGLKPSANPIAEQYTKEYWEELIAYEGYTSLKHMIYHEYDKKFFRFDEDLKDEEIRDMECNQFGYFDAITDAKKILNNGGGFQGLKDLARELIANEIKEEIKKTISIGDQDALLYCLAYFQIYFYAFEQSAFKSAYYDLLEEVNHFGDESYKKVLGIAQKPPLVAESWEDIILLTEKYKSTLKYDTDGNFMFDLKVYVKSRGEGINIDREKLYVDKVPSALARFVRRYQGTKIQQDGYLLMKAGSRQRNNTFKNEVSRLRKAILETIKVEDARGDMRKGEKFVFEILDKGKVGVAKKLLSMDNIEKDIEE</sequence>
<dbReference type="AlphaFoldDB" id="A6DSD3"/>
<organism evidence="1 2">
    <name type="scientific">Lentisphaera araneosa HTCC2155</name>
    <dbReference type="NCBI Taxonomy" id="313628"/>
    <lineage>
        <taxon>Bacteria</taxon>
        <taxon>Pseudomonadati</taxon>
        <taxon>Lentisphaerota</taxon>
        <taxon>Lentisphaeria</taxon>
        <taxon>Lentisphaerales</taxon>
        <taxon>Lentisphaeraceae</taxon>
        <taxon>Lentisphaera</taxon>
    </lineage>
</organism>
<proteinExistence type="predicted"/>
<gene>
    <name evidence="1" type="ORF">LNTAR_25455</name>
</gene>
<dbReference type="STRING" id="313628.LNTAR_25455"/>
<name>A6DSD3_9BACT</name>